<evidence type="ECO:0000313" key="2">
    <source>
        <dbReference type="EMBL" id="EJF76904.1"/>
    </source>
</evidence>
<dbReference type="HOGENOM" id="CLU_684528_0_0_5"/>
<protein>
    <submittedName>
        <fullName evidence="2">Uncharacterized protein</fullName>
    </submittedName>
</protein>
<dbReference type="PATRIC" id="fig|1094552.3.peg.686"/>
<dbReference type="Pfam" id="PF13332">
    <property type="entry name" value="Fil_haemagg_2"/>
    <property type="match status" value="3"/>
</dbReference>
<proteinExistence type="predicted"/>
<sequence>MLISRKDLNVLGSDVQTKDNLLLKAEGNVSIDATRNSMDNHTQDGQTSHVALHNGSHLSSGKDTTVLSDQDIHIAASDIDAKGNVGLGAKGEITIGVREDEMEYHLQDNNLKVDMQASHAVGSSIKSGGDTTVVAGQDGKAHDLSITGSSIAAEGKVGLKSSNDILITNAENSLHYEMSYHKEGGTFSSSKSEHNKIDATAVESSLITGGKGVALESEKDTTIIGSMLLAGKQEKTLGENAQAEKTPEEQAKADITIHSGGNILIKGAQEHYDQQQQSSESGFLHEKSSNSSQSHSTTVSSILGATGNVDLQAEKETTITASHLLSGQNINVSAESVTIDGMTDHHKSHSETHETGFGVGSGKGFASIYGSEGKTKNEESFEHQGSSLNADGNLTLMPRKKM</sequence>
<comment type="caution">
    <text evidence="2">The sequence shown here is derived from an EMBL/GenBank/DDBJ whole genome shotgun (WGS) entry which is preliminary data.</text>
</comment>
<feature type="compositionally biased region" description="Polar residues" evidence="1">
    <location>
        <begin position="383"/>
        <end position="392"/>
    </location>
</feature>
<dbReference type="EMBL" id="AIMC01000010">
    <property type="protein sequence ID" value="EJF76904.1"/>
    <property type="molecule type" value="Genomic_DNA"/>
</dbReference>
<keyword evidence="3" id="KW-1185">Reference proteome</keyword>
<feature type="region of interest" description="Disordered" evidence="1">
    <location>
        <begin position="373"/>
        <end position="402"/>
    </location>
</feature>
<reference evidence="2 3" key="1">
    <citation type="submission" date="2012-03" db="EMBL/GenBank/DDBJ databases">
        <title>The Genome Sequence of Bartonella birtlesii LL-WM9.</title>
        <authorList>
            <consortium name="The Broad Institute Genome Sequencing Platform"/>
            <consortium name="The Broad Institute Genome Sequencing Center for Infectious Disease"/>
            <person name="Feldgarden M."/>
            <person name="Kirby J."/>
            <person name="Kosoy M."/>
            <person name="Birtles R."/>
            <person name="Probert W.S."/>
            <person name="Chiaraviglio L."/>
            <person name="Young S.K."/>
            <person name="Zeng Q."/>
            <person name="Gargeya S."/>
            <person name="Fitzgerald M."/>
            <person name="Haas B."/>
            <person name="Abouelleil A."/>
            <person name="Alvarado L."/>
            <person name="Arachchi H.M."/>
            <person name="Berlin A."/>
            <person name="Chapman S.B."/>
            <person name="Gearin G."/>
            <person name="Goldberg J."/>
            <person name="Griggs A."/>
            <person name="Gujja S."/>
            <person name="Hansen M."/>
            <person name="Heiman D."/>
            <person name="Howarth C."/>
            <person name="Larimer J."/>
            <person name="Lui A."/>
            <person name="MacDonald P.J.P."/>
            <person name="McCowen C."/>
            <person name="Montmayeur A."/>
            <person name="Murphy C."/>
            <person name="Neiman D."/>
            <person name="Pearson M."/>
            <person name="Priest M."/>
            <person name="Roberts A."/>
            <person name="Saif S."/>
            <person name="Shea T."/>
            <person name="Sisk P."/>
            <person name="Stolte C."/>
            <person name="Sykes S."/>
            <person name="Wortman J."/>
            <person name="Nusbaum C."/>
            <person name="Birren B."/>
        </authorList>
    </citation>
    <scope>NUCLEOTIDE SEQUENCE [LARGE SCALE GENOMIC DNA]</scope>
    <source>
        <strain evidence="2 3">LL-WM9</strain>
    </source>
</reference>
<feature type="region of interest" description="Disordered" evidence="1">
    <location>
        <begin position="271"/>
        <end position="299"/>
    </location>
</feature>
<dbReference type="AlphaFoldDB" id="J0Q2W5"/>
<gene>
    <name evidence="2" type="ORF">ME7_00654</name>
</gene>
<evidence type="ECO:0000313" key="3">
    <source>
        <dbReference type="Proteomes" id="UP000008748"/>
    </source>
</evidence>
<evidence type="ECO:0000256" key="1">
    <source>
        <dbReference type="SAM" id="MobiDB-lite"/>
    </source>
</evidence>
<accession>J0Q2W5</accession>
<feature type="region of interest" description="Disordered" evidence="1">
    <location>
        <begin position="35"/>
        <end position="56"/>
    </location>
</feature>
<feature type="compositionally biased region" description="Polar residues" evidence="1">
    <location>
        <begin position="35"/>
        <end position="49"/>
    </location>
</feature>
<dbReference type="InterPro" id="IPR025157">
    <property type="entry name" value="Hemagglutinin_rpt"/>
</dbReference>
<feature type="compositionally biased region" description="Low complexity" evidence="1">
    <location>
        <begin position="289"/>
        <end position="299"/>
    </location>
</feature>
<dbReference type="GO" id="GO:0003824">
    <property type="term" value="F:catalytic activity"/>
    <property type="evidence" value="ECO:0007669"/>
    <property type="project" value="UniProtKB-ARBA"/>
</dbReference>
<organism evidence="2 3">
    <name type="scientific">Bartonella birtlesii LL-WM9</name>
    <dbReference type="NCBI Taxonomy" id="1094552"/>
    <lineage>
        <taxon>Bacteria</taxon>
        <taxon>Pseudomonadati</taxon>
        <taxon>Pseudomonadota</taxon>
        <taxon>Alphaproteobacteria</taxon>
        <taxon>Hyphomicrobiales</taxon>
        <taxon>Bartonellaceae</taxon>
        <taxon>Bartonella</taxon>
    </lineage>
</organism>
<feature type="compositionally biased region" description="Basic and acidic residues" evidence="1">
    <location>
        <begin position="373"/>
        <end position="382"/>
    </location>
</feature>
<dbReference type="Proteomes" id="UP000008748">
    <property type="component" value="Unassembled WGS sequence"/>
</dbReference>
<name>J0Q2W5_9HYPH</name>